<dbReference type="GO" id="GO:0016020">
    <property type="term" value="C:membrane"/>
    <property type="evidence" value="ECO:0007669"/>
    <property type="project" value="UniProtKB-SubCell"/>
</dbReference>
<dbReference type="PANTHER" id="PTHR11394">
    <property type="entry name" value="TASTE RECEPTOR TYPE 2"/>
    <property type="match status" value="1"/>
</dbReference>
<keyword evidence="4 12" id="KW-0716">Sensory transduction</keyword>
<evidence type="ECO:0000313" key="14">
    <source>
        <dbReference type="EMBL" id="KAJ3604730.1"/>
    </source>
</evidence>
<gene>
    <name evidence="14" type="ORF">NHX12_029469</name>
</gene>
<dbReference type="GO" id="GO:0033038">
    <property type="term" value="F:bitter taste receptor activity"/>
    <property type="evidence" value="ECO:0007669"/>
    <property type="project" value="InterPro"/>
</dbReference>
<evidence type="ECO:0000256" key="4">
    <source>
        <dbReference type="ARBA" id="ARBA00022606"/>
    </source>
</evidence>
<feature type="transmembrane region" description="Helical" evidence="13">
    <location>
        <begin position="80"/>
        <end position="108"/>
    </location>
</feature>
<dbReference type="GO" id="GO:0004930">
    <property type="term" value="F:G protein-coupled receptor activity"/>
    <property type="evidence" value="ECO:0007669"/>
    <property type="project" value="UniProtKB-KW"/>
</dbReference>
<dbReference type="AlphaFoldDB" id="A0A9Q0EG36"/>
<accession>A0A9Q0EG36</accession>
<dbReference type="Gene3D" id="1.20.1070.10">
    <property type="entry name" value="Rhodopsin 7-helix transmembrane proteins"/>
    <property type="match status" value="1"/>
</dbReference>
<evidence type="ECO:0000256" key="13">
    <source>
        <dbReference type="SAM" id="Phobius"/>
    </source>
</evidence>
<evidence type="ECO:0000256" key="3">
    <source>
        <dbReference type="ARBA" id="ARBA00022480"/>
    </source>
</evidence>
<evidence type="ECO:0000256" key="2">
    <source>
        <dbReference type="ARBA" id="ARBA00007376"/>
    </source>
</evidence>
<dbReference type="EMBL" id="JANIIK010000044">
    <property type="protein sequence ID" value="KAJ3604730.1"/>
    <property type="molecule type" value="Genomic_DNA"/>
</dbReference>
<keyword evidence="6 13" id="KW-1133">Transmembrane helix</keyword>
<proteinExistence type="inferred from homology"/>
<feature type="transmembrane region" description="Helical" evidence="13">
    <location>
        <begin position="129"/>
        <end position="152"/>
    </location>
</feature>
<comment type="subcellular location">
    <subcellularLocation>
        <location evidence="1 12">Membrane</location>
        <topology evidence="1 12">Multi-pass membrane protein</topology>
    </subcellularLocation>
</comment>
<dbReference type="PANTHER" id="PTHR11394:SF148">
    <property type="entry name" value="TASTE RECEPTOR TYPE 2"/>
    <property type="match status" value="1"/>
</dbReference>
<evidence type="ECO:0000256" key="9">
    <source>
        <dbReference type="ARBA" id="ARBA00023170"/>
    </source>
</evidence>
<evidence type="ECO:0000313" key="15">
    <source>
        <dbReference type="Proteomes" id="UP001148018"/>
    </source>
</evidence>
<comment type="similarity">
    <text evidence="2 11">Belongs to the G-protein coupled receptor T2R family.</text>
</comment>
<feature type="transmembrane region" description="Helical" evidence="13">
    <location>
        <begin position="265"/>
        <end position="285"/>
    </location>
</feature>
<keyword evidence="5 12" id="KW-0812">Transmembrane</keyword>
<feature type="transmembrane region" description="Helical" evidence="13">
    <location>
        <begin position="12"/>
        <end position="35"/>
    </location>
</feature>
<dbReference type="Pfam" id="PF05296">
    <property type="entry name" value="TAS2R"/>
    <property type="match status" value="1"/>
</dbReference>
<keyword evidence="3 12" id="KW-0919">Taste</keyword>
<evidence type="ECO:0000256" key="7">
    <source>
        <dbReference type="ARBA" id="ARBA00023040"/>
    </source>
</evidence>
<organism evidence="14 15">
    <name type="scientific">Muraenolepis orangiensis</name>
    <name type="common">Patagonian moray cod</name>
    <dbReference type="NCBI Taxonomy" id="630683"/>
    <lineage>
        <taxon>Eukaryota</taxon>
        <taxon>Metazoa</taxon>
        <taxon>Chordata</taxon>
        <taxon>Craniata</taxon>
        <taxon>Vertebrata</taxon>
        <taxon>Euteleostomi</taxon>
        <taxon>Actinopterygii</taxon>
        <taxon>Neopterygii</taxon>
        <taxon>Teleostei</taxon>
        <taxon>Neoteleostei</taxon>
        <taxon>Acanthomorphata</taxon>
        <taxon>Zeiogadaria</taxon>
        <taxon>Gadariae</taxon>
        <taxon>Gadiformes</taxon>
        <taxon>Muraenolepidoidei</taxon>
        <taxon>Muraenolepididae</taxon>
        <taxon>Muraenolepis</taxon>
    </lineage>
</organism>
<comment type="caution">
    <text evidence="14">The sequence shown here is derived from an EMBL/GenBank/DDBJ whole genome shotgun (WGS) entry which is preliminary data.</text>
</comment>
<protein>
    <recommendedName>
        <fullName evidence="12">Taste receptor type 2</fullName>
    </recommendedName>
</protein>
<feature type="transmembrane region" description="Helical" evidence="13">
    <location>
        <begin position="232"/>
        <end position="253"/>
    </location>
</feature>
<keyword evidence="15" id="KW-1185">Reference proteome</keyword>
<evidence type="ECO:0000256" key="6">
    <source>
        <dbReference type="ARBA" id="ARBA00022989"/>
    </source>
</evidence>
<sequence>MLGKNKLTVLIITGLLAVTTLFFNLYILLMSLANYKQKKKWAPCETIITALSVGNGVHQLVCYCWMIMDQMDKECLISHIFYTVILLLIFSLKFTIMWTTAFLTFYYSTKLVTTPNQCYTNIQTAIVKHAAMVVGLIPLLGLATCMPMLAVFHEHSSNGTSSINQDCGMITPDTDSGRAYDALYLIAADVLPGLLMIKCCMSISVHLAIHLQHMKASTNGGHVPKLGTQMRVIRMTLALVVIFLCFLVVDLYVNYQISVKHENAIVLTFFVTSIYTALSALVLIYGKKTFWKVLIASCIKELPCLASGEVPAPPAHH</sequence>
<evidence type="ECO:0000256" key="1">
    <source>
        <dbReference type="ARBA" id="ARBA00004141"/>
    </source>
</evidence>
<keyword evidence="9 12" id="KW-0675">Receptor</keyword>
<dbReference type="OrthoDB" id="8626475at2759"/>
<evidence type="ECO:0000256" key="11">
    <source>
        <dbReference type="RuleBase" id="RU004423"/>
    </source>
</evidence>
<dbReference type="SUPFAM" id="SSF81321">
    <property type="entry name" value="Family A G protein-coupled receptor-like"/>
    <property type="match status" value="1"/>
</dbReference>
<name>A0A9Q0EG36_9TELE</name>
<keyword evidence="10 12" id="KW-0807">Transducer</keyword>
<evidence type="ECO:0000256" key="5">
    <source>
        <dbReference type="ARBA" id="ARBA00022692"/>
    </source>
</evidence>
<keyword evidence="8 12" id="KW-0472">Membrane</keyword>
<evidence type="ECO:0000256" key="10">
    <source>
        <dbReference type="ARBA" id="ARBA00023224"/>
    </source>
</evidence>
<reference evidence="14" key="1">
    <citation type="submission" date="2022-07" db="EMBL/GenBank/DDBJ databases">
        <title>Chromosome-level genome of Muraenolepis orangiensis.</title>
        <authorList>
            <person name="Kim J."/>
        </authorList>
    </citation>
    <scope>NUCLEOTIDE SEQUENCE</scope>
    <source>
        <strain evidence="14">KU_S4_2022</strain>
        <tissue evidence="14">Muscle</tissue>
    </source>
</reference>
<dbReference type="CDD" id="cd00637">
    <property type="entry name" value="7tm_classA_rhodopsin-like"/>
    <property type="match status" value="1"/>
</dbReference>
<evidence type="ECO:0000256" key="8">
    <source>
        <dbReference type="ARBA" id="ARBA00023136"/>
    </source>
</evidence>
<dbReference type="InterPro" id="IPR007960">
    <property type="entry name" value="TAS2R"/>
</dbReference>
<evidence type="ECO:0000256" key="12">
    <source>
        <dbReference type="RuleBase" id="RU004424"/>
    </source>
</evidence>
<dbReference type="Proteomes" id="UP001148018">
    <property type="component" value="Unassembled WGS sequence"/>
</dbReference>
<keyword evidence="7 12" id="KW-0297">G-protein coupled receptor</keyword>